<dbReference type="RefSeq" id="WP_378554796.1">
    <property type="nucleotide sequence ID" value="NZ_JBHSBA010000016.1"/>
</dbReference>
<protein>
    <submittedName>
        <fullName evidence="1">P22 phage major capsid protein family protein</fullName>
    </submittedName>
</protein>
<evidence type="ECO:0000313" key="2">
    <source>
        <dbReference type="Proteomes" id="UP001595767"/>
    </source>
</evidence>
<accession>A0ABV8LDT7</accession>
<sequence length="308" mass="33544">MANTLLTPDVIAKKALANLYEKLCMVPLVYTDVSQEWSSQKIGSTVTIRQPTTFTAQDFDRQSPGITIQNATETGIPVTLDTHKDVSFQITAEDLTLELEDFSTQFLMPAAEAIAQAVDRSIIAQAKADFVQVAGESTDVGYEWNKPEVLIEADRQLNIKNVPASERSAVIGPSTRAPWLNTEMLKHADKSGTTDALRRGSLGRDIFGFETFMTQNIVQPAGSPAVGQPTTEVGLAFHKTAVAFASATLALPTDNTWATVVSYKGLSLRLVKQYDMQQKAEIMSLDTLYGTKTLDADRGVLLRGNLQA</sequence>
<dbReference type="Pfam" id="PF11651">
    <property type="entry name" value="P22_CoatProtein"/>
    <property type="match status" value="1"/>
</dbReference>
<dbReference type="EMBL" id="JBHSBA010000016">
    <property type="protein sequence ID" value="MFC4128914.1"/>
    <property type="molecule type" value="Genomic_DNA"/>
</dbReference>
<dbReference type="Proteomes" id="UP001595767">
    <property type="component" value="Unassembled WGS sequence"/>
</dbReference>
<comment type="caution">
    <text evidence="1">The sequence shown here is derived from an EMBL/GenBank/DDBJ whole genome shotgun (WGS) entry which is preliminary data.</text>
</comment>
<dbReference type="InterPro" id="IPR024659">
    <property type="entry name" value="Phage_coat_Gp5"/>
</dbReference>
<proteinExistence type="predicted"/>
<evidence type="ECO:0000313" key="1">
    <source>
        <dbReference type="EMBL" id="MFC4128914.1"/>
    </source>
</evidence>
<organism evidence="1 2">
    <name type="scientific">Nocardia rhizosphaerae</name>
    <dbReference type="NCBI Taxonomy" id="1691571"/>
    <lineage>
        <taxon>Bacteria</taxon>
        <taxon>Bacillati</taxon>
        <taxon>Actinomycetota</taxon>
        <taxon>Actinomycetes</taxon>
        <taxon>Mycobacteriales</taxon>
        <taxon>Nocardiaceae</taxon>
        <taxon>Nocardia</taxon>
    </lineage>
</organism>
<reference evidence="2" key="1">
    <citation type="journal article" date="2019" name="Int. J. Syst. Evol. Microbiol.">
        <title>The Global Catalogue of Microorganisms (GCM) 10K type strain sequencing project: providing services to taxonomists for standard genome sequencing and annotation.</title>
        <authorList>
            <consortium name="The Broad Institute Genomics Platform"/>
            <consortium name="The Broad Institute Genome Sequencing Center for Infectious Disease"/>
            <person name="Wu L."/>
            <person name="Ma J."/>
        </authorList>
    </citation>
    <scope>NUCLEOTIDE SEQUENCE [LARGE SCALE GENOMIC DNA]</scope>
    <source>
        <strain evidence="2">CGMCC 4.7204</strain>
    </source>
</reference>
<keyword evidence="2" id="KW-1185">Reference proteome</keyword>
<name>A0ABV8LDT7_9NOCA</name>
<gene>
    <name evidence="1" type="ORF">ACFOW8_28690</name>
</gene>